<dbReference type="InterPro" id="IPR011701">
    <property type="entry name" value="MFS"/>
</dbReference>
<protein>
    <submittedName>
        <fullName evidence="9">Major facilitator superfamily domain-containing protein</fullName>
    </submittedName>
</protein>
<dbReference type="GO" id="GO:0022857">
    <property type="term" value="F:transmembrane transporter activity"/>
    <property type="evidence" value="ECO:0007669"/>
    <property type="project" value="InterPro"/>
</dbReference>
<evidence type="ECO:0000256" key="1">
    <source>
        <dbReference type="ARBA" id="ARBA00004141"/>
    </source>
</evidence>
<name>A0A5N5WRK0_9EURO</name>
<dbReference type="FunFam" id="1.20.1720.10:FF:000012">
    <property type="entry name" value="MFS toxin efflux pump (AflT)"/>
    <property type="match status" value="1"/>
</dbReference>
<feature type="transmembrane region" description="Helical" evidence="7">
    <location>
        <begin position="66"/>
        <end position="84"/>
    </location>
</feature>
<feature type="transmembrane region" description="Helical" evidence="7">
    <location>
        <begin position="497"/>
        <end position="516"/>
    </location>
</feature>
<feature type="region of interest" description="Disordered" evidence="6">
    <location>
        <begin position="1"/>
        <end position="20"/>
    </location>
</feature>
<feature type="transmembrane region" description="Helical" evidence="7">
    <location>
        <begin position="96"/>
        <end position="115"/>
    </location>
</feature>
<dbReference type="OrthoDB" id="10021397at2759"/>
<comment type="subcellular location">
    <subcellularLocation>
        <location evidence="1">Membrane</location>
        <topology evidence="1">Multi-pass membrane protein</topology>
    </subcellularLocation>
</comment>
<evidence type="ECO:0000256" key="6">
    <source>
        <dbReference type="SAM" id="MobiDB-lite"/>
    </source>
</evidence>
<organism evidence="9 10">
    <name type="scientific">Aspergillus leporis</name>
    <dbReference type="NCBI Taxonomy" id="41062"/>
    <lineage>
        <taxon>Eukaryota</taxon>
        <taxon>Fungi</taxon>
        <taxon>Dikarya</taxon>
        <taxon>Ascomycota</taxon>
        <taxon>Pezizomycotina</taxon>
        <taxon>Eurotiomycetes</taxon>
        <taxon>Eurotiomycetidae</taxon>
        <taxon>Eurotiales</taxon>
        <taxon>Aspergillaceae</taxon>
        <taxon>Aspergillus</taxon>
        <taxon>Aspergillus subgen. Circumdati</taxon>
    </lineage>
</organism>
<gene>
    <name evidence="9" type="ORF">BDV29DRAFT_194151</name>
</gene>
<comment type="similarity">
    <text evidence="2">Belongs to the major facilitator superfamily. TCR/Tet family.</text>
</comment>
<keyword evidence="10" id="KW-1185">Reference proteome</keyword>
<dbReference type="CDD" id="cd17502">
    <property type="entry name" value="MFS_Azr1_MDR_like"/>
    <property type="match status" value="1"/>
</dbReference>
<dbReference type="AlphaFoldDB" id="A0A5N5WRK0"/>
<feature type="transmembrane region" description="Helical" evidence="7">
    <location>
        <begin position="121"/>
        <end position="146"/>
    </location>
</feature>
<evidence type="ECO:0000259" key="8">
    <source>
        <dbReference type="PROSITE" id="PS50850"/>
    </source>
</evidence>
<feature type="transmembrane region" description="Helical" evidence="7">
    <location>
        <begin position="184"/>
        <end position="204"/>
    </location>
</feature>
<evidence type="ECO:0000256" key="2">
    <source>
        <dbReference type="ARBA" id="ARBA00007520"/>
    </source>
</evidence>
<feature type="transmembrane region" description="Helical" evidence="7">
    <location>
        <begin position="255"/>
        <end position="274"/>
    </location>
</feature>
<feature type="transmembrane region" description="Helical" evidence="7">
    <location>
        <begin position="294"/>
        <end position="315"/>
    </location>
</feature>
<dbReference type="Gene3D" id="1.20.1720.10">
    <property type="entry name" value="Multidrug resistance protein D"/>
    <property type="match status" value="1"/>
</dbReference>
<keyword evidence="4 7" id="KW-1133">Transmembrane helix</keyword>
<evidence type="ECO:0000256" key="7">
    <source>
        <dbReference type="SAM" id="Phobius"/>
    </source>
</evidence>
<accession>A0A5N5WRK0</accession>
<feature type="transmembrane region" description="Helical" evidence="7">
    <location>
        <begin position="224"/>
        <end position="243"/>
    </location>
</feature>
<dbReference type="GO" id="GO:0005886">
    <property type="term" value="C:plasma membrane"/>
    <property type="evidence" value="ECO:0007669"/>
    <property type="project" value="TreeGrafter"/>
</dbReference>
<evidence type="ECO:0000313" key="9">
    <source>
        <dbReference type="EMBL" id="KAB8070355.1"/>
    </source>
</evidence>
<feature type="domain" description="Major facilitator superfamily (MFS) profile" evidence="8">
    <location>
        <begin position="31"/>
        <end position="522"/>
    </location>
</feature>
<dbReference type="PROSITE" id="PS50850">
    <property type="entry name" value="MFS"/>
    <property type="match status" value="1"/>
</dbReference>
<dbReference type="Gene3D" id="1.20.1250.20">
    <property type="entry name" value="MFS general substrate transporter like domains"/>
    <property type="match status" value="1"/>
</dbReference>
<dbReference type="PANTHER" id="PTHR23501:SF201">
    <property type="entry name" value="MFS AFLATOXIN EFFLUX PUMP"/>
    <property type="match status" value="1"/>
</dbReference>
<dbReference type="SUPFAM" id="SSF103473">
    <property type="entry name" value="MFS general substrate transporter"/>
    <property type="match status" value="1"/>
</dbReference>
<keyword evidence="3 7" id="KW-0812">Transmembrane</keyword>
<feature type="transmembrane region" description="Helical" evidence="7">
    <location>
        <begin position="28"/>
        <end position="54"/>
    </location>
</feature>
<evidence type="ECO:0000256" key="3">
    <source>
        <dbReference type="ARBA" id="ARBA00022692"/>
    </source>
</evidence>
<reference evidence="9 10" key="1">
    <citation type="submission" date="2019-04" db="EMBL/GenBank/DDBJ databases">
        <title>Friends and foes A comparative genomics study of 23 Aspergillus species from section Flavi.</title>
        <authorList>
            <consortium name="DOE Joint Genome Institute"/>
            <person name="Kjaerbolling I."/>
            <person name="Vesth T."/>
            <person name="Frisvad J.C."/>
            <person name="Nybo J.L."/>
            <person name="Theobald S."/>
            <person name="Kildgaard S."/>
            <person name="Isbrandt T."/>
            <person name="Kuo A."/>
            <person name="Sato A."/>
            <person name="Lyhne E.K."/>
            <person name="Kogle M.E."/>
            <person name="Wiebenga A."/>
            <person name="Kun R.S."/>
            <person name="Lubbers R.J."/>
            <person name="Makela M.R."/>
            <person name="Barry K."/>
            <person name="Chovatia M."/>
            <person name="Clum A."/>
            <person name="Daum C."/>
            <person name="Haridas S."/>
            <person name="He G."/>
            <person name="LaButti K."/>
            <person name="Lipzen A."/>
            <person name="Mondo S."/>
            <person name="Riley R."/>
            <person name="Salamov A."/>
            <person name="Simmons B.A."/>
            <person name="Magnuson J.K."/>
            <person name="Henrissat B."/>
            <person name="Mortensen U.H."/>
            <person name="Larsen T.O."/>
            <person name="Devries R.P."/>
            <person name="Grigoriev I.V."/>
            <person name="Machida M."/>
            <person name="Baker S.E."/>
            <person name="Andersen M.R."/>
        </authorList>
    </citation>
    <scope>NUCLEOTIDE SEQUENCE [LARGE SCALE GENOMIC DNA]</scope>
    <source>
        <strain evidence="9 10">CBS 151.66</strain>
    </source>
</reference>
<evidence type="ECO:0000313" key="10">
    <source>
        <dbReference type="Proteomes" id="UP000326565"/>
    </source>
</evidence>
<feature type="transmembrane region" description="Helical" evidence="7">
    <location>
        <begin position="418"/>
        <end position="440"/>
    </location>
</feature>
<feature type="transmembrane region" description="Helical" evidence="7">
    <location>
        <begin position="335"/>
        <end position="355"/>
    </location>
</feature>
<sequence length="532" mass="57348">MSNSSRKHEESQENSRDEQREYPGKGTLIIVTISLCLIVFVFALDSTIITTAIPRITADFHTVDDIGWYGSAYLMVTTAFQLFFGRLFKIFPIRPVFLIAVALFSLGSLICAVSPRSAVFIFGRAVAGLGGAGIFTGSLIIIAATVPLRLRPMFLGGLGAMAGVASVTGPLLGGALTDRVTWRWCFYINLPISAVPFLTILLLYKPPKRENTEKRSLRQILKQLDLIGTALFVASTVCLLLALKWGGSEYPWSNGRVIALLVLFPVLLAGFAFIQYRRGENGSLPPKIVKQRTVAFGAWFIFCLNAAYFTMSYYIPFWFQAVKGVSAEQSGIRTLPLIIGLSVCEFLGGAVITAIGYYSPMMYISTVCMAVGAGLASTLHPSSGHSQWIGYLALFGIGAGLGNQVPQMALQVSLPSEDLAIGIGFLSFAQSLGGALFTSVGQSIFSNYLNQHLGELTPNLDPRVVTSGGATGFREVVSADDVRGVVLSYNMALTTTYRAAAAMGALCIIGALGVEWKSVKGEKQEKQEARME</sequence>
<evidence type="ECO:0000256" key="5">
    <source>
        <dbReference type="ARBA" id="ARBA00023136"/>
    </source>
</evidence>
<proteinExistence type="inferred from homology"/>
<dbReference type="Proteomes" id="UP000326565">
    <property type="component" value="Unassembled WGS sequence"/>
</dbReference>
<dbReference type="InterPro" id="IPR036259">
    <property type="entry name" value="MFS_trans_sf"/>
</dbReference>
<keyword evidence="5 7" id="KW-0472">Membrane</keyword>
<dbReference type="FunFam" id="1.20.1250.20:FF:000196">
    <property type="entry name" value="MFS toxin efflux pump (AflT)"/>
    <property type="match status" value="1"/>
</dbReference>
<dbReference type="Pfam" id="PF07690">
    <property type="entry name" value="MFS_1"/>
    <property type="match status" value="1"/>
</dbReference>
<evidence type="ECO:0000256" key="4">
    <source>
        <dbReference type="ARBA" id="ARBA00022989"/>
    </source>
</evidence>
<feature type="transmembrane region" description="Helical" evidence="7">
    <location>
        <begin position="153"/>
        <end position="172"/>
    </location>
</feature>
<dbReference type="EMBL" id="ML732305">
    <property type="protein sequence ID" value="KAB8070355.1"/>
    <property type="molecule type" value="Genomic_DNA"/>
</dbReference>
<dbReference type="InterPro" id="IPR020846">
    <property type="entry name" value="MFS_dom"/>
</dbReference>
<dbReference type="PANTHER" id="PTHR23501">
    <property type="entry name" value="MAJOR FACILITATOR SUPERFAMILY"/>
    <property type="match status" value="1"/>
</dbReference>